<evidence type="ECO:0000256" key="2">
    <source>
        <dbReference type="PROSITE-ProRule" id="PRU00176"/>
    </source>
</evidence>
<feature type="compositionally biased region" description="Acidic residues" evidence="3">
    <location>
        <begin position="152"/>
        <end position="180"/>
    </location>
</feature>
<dbReference type="Proteomes" id="UP000799302">
    <property type="component" value="Unassembled WGS sequence"/>
</dbReference>
<dbReference type="CDD" id="cd12246">
    <property type="entry name" value="RRM1_U1A_like"/>
    <property type="match status" value="1"/>
</dbReference>
<dbReference type="InterPro" id="IPR000504">
    <property type="entry name" value="RRM_dom"/>
</dbReference>
<dbReference type="InterPro" id="IPR012677">
    <property type="entry name" value="Nucleotide-bd_a/b_plait_sf"/>
</dbReference>
<dbReference type="InterPro" id="IPR035979">
    <property type="entry name" value="RBD_domain_sf"/>
</dbReference>
<dbReference type="InterPro" id="IPR045164">
    <property type="entry name" value="RBM41/RNPC3"/>
</dbReference>
<reference evidence="5" key="1">
    <citation type="journal article" date="2020" name="Stud. Mycol.">
        <title>101 Dothideomycetes genomes: a test case for predicting lifestyles and emergence of pathogens.</title>
        <authorList>
            <person name="Haridas S."/>
            <person name="Albert R."/>
            <person name="Binder M."/>
            <person name="Bloem J."/>
            <person name="Labutti K."/>
            <person name="Salamov A."/>
            <person name="Andreopoulos B."/>
            <person name="Baker S."/>
            <person name="Barry K."/>
            <person name="Bills G."/>
            <person name="Bluhm B."/>
            <person name="Cannon C."/>
            <person name="Castanera R."/>
            <person name="Culley D."/>
            <person name="Daum C."/>
            <person name="Ezra D."/>
            <person name="Gonzalez J."/>
            <person name="Henrissat B."/>
            <person name="Kuo A."/>
            <person name="Liang C."/>
            <person name="Lipzen A."/>
            <person name="Lutzoni F."/>
            <person name="Magnuson J."/>
            <person name="Mondo S."/>
            <person name="Nolan M."/>
            <person name="Ohm R."/>
            <person name="Pangilinan J."/>
            <person name="Park H.-J."/>
            <person name="Ramirez L."/>
            <person name="Alfaro M."/>
            <person name="Sun H."/>
            <person name="Tritt A."/>
            <person name="Yoshinaga Y."/>
            <person name="Zwiers L.-H."/>
            <person name="Turgeon B."/>
            <person name="Goodwin S."/>
            <person name="Spatafora J."/>
            <person name="Crous P."/>
            <person name="Grigoriev I."/>
        </authorList>
    </citation>
    <scope>NUCLEOTIDE SEQUENCE</scope>
    <source>
        <strain evidence="5">CBS 115976</strain>
    </source>
</reference>
<name>A0A6A6UGD8_9PEZI</name>
<evidence type="ECO:0000256" key="1">
    <source>
        <dbReference type="ARBA" id="ARBA00022884"/>
    </source>
</evidence>
<feature type="domain" description="RRM" evidence="4">
    <location>
        <begin position="14"/>
        <end position="93"/>
    </location>
</feature>
<feature type="region of interest" description="Disordered" evidence="3">
    <location>
        <begin position="128"/>
        <end position="180"/>
    </location>
</feature>
<dbReference type="Gene3D" id="3.30.70.330">
    <property type="match status" value="1"/>
</dbReference>
<dbReference type="GO" id="GO:0097157">
    <property type="term" value="F:pre-mRNA intronic binding"/>
    <property type="evidence" value="ECO:0007669"/>
    <property type="project" value="TreeGrafter"/>
</dbReference>
<dbReference type="PANTHER" id="PTHR16105:SF0">
    <property type="entry name" value="RNA-BINDING REGION-CONTAINING PROTEIN 3"/>
    <property type="match status" value="1"/>
</dbReference>
<dbReference type="GO" id="GO:0030626">
    <property type="term" value="F:U12 snRNA binding"/>
    <property type="evidence" value="ECO:0007669"/>
    <property type="project" value="TreeGrafter"/>
</dbReference>
<gene>
    <name evidence="5" type="ORF">BT63DRAFT_423542</name>
</gene>
<dbReference type="SMART" id="SM00360">
    <property type="entry name" value="RRM"/>
    <property type="match status" value="1"/>
</dbReference>
<dbReference type="FunFam" id="3.30.70.330:FF:000039">
    <property type="entry name" value="U1 small nuclear ribonucleoprotein A"/>
    <property type="match status" value="1"/>
</dbReference>
<evidence type="ECO:0000313" key="5">
    <source>
        <dbReference type="EMBL" id="KAF2671335.1"/>
    </source>
</evidence>
<dbReference type="OrthoDB" id="277802at2759"/>
<organism evidence="5 6">
    <name type="scientific">Microthyrium microscopicum</name>
    <dbReference type="NCBI Taxonomy" id="703497"/>
    <lineage>
        <taxon>Eukaryota</taxon>
        <taxon>Fungi</taxon>
        <taxon>Dikarya</taxon>
        <taxon>Ascomycota</taxon>
        <taxon>Pezizomycotina</taxon>
        <taxon>Dothideomycetes</taxon>
        <taxon>Dothideomycetes incertae sedis</taxon>
        <taxon>Microthyriales</taxon>
        <taxon>Microthyriaceae</taxon>
        <taxon>Microthyrium</taxon>
    </lineage>
</organism>
<dbReference type="AlphaFoldDB" id="A0A6A6UGD8"/>
<sequence>MASKAQKSGGTPNQTLYISNLNEKIKKDDLRRQLYVLFSTYGPVLDIVALKTSKMRGQAHITFRDIQTAIQVLRQLDDFEFLGRPMRIQYAKGKSEFISKLDGTFKIPVMDTGKSVATEPVAGEKGTALQQSVFGGAPPAAASTGTKRARDEEEEADAPMEEEEEEEDEADMEMDESDDD</sequence>
<evidence type="ECO:0000313" key="6">
    <source>
        <dbReference type="Proteomes" id="UP000799302"/>
    </source>
</evidence>
<evidence type="ECO:0000259" key="4">
    <source>
        <dbReference type="PROSITE" id="PS50102"/>
    </source>
</evidence>
<dbReference type="PROSITE" id="PS50102">
    <property type="entry name" value="RRM"/>
    <property type="match status" value="1"/>
</dbReference>
<protein>
    <submittedName>
        <fullName evidence="5">RNA-binding domain-containing protein</fullName>
    </submittedName>
</protein>
<keyword evidence="6" id="KW-1185">Reference proteome</keyword>
<proteinExistence type="predicted"/>
<dbReference type="SUPFAM" id="SSF54928">
    <property type="entry name" value="RNA-binding domain, RBD"/>
    <property type="match status" value="1"/>
</dbReference>
<dbReference type="Pfam" id="PF00076">
    <property type="entry name" value="RRM_1"/>
    <property type="match status" value="1"/>
</dbReference>
<dbReference type="EMBL" id="MU004233">
    <property type="protein sequence ID" value="KAF2671335.1"/>
    <property type="molecule type" value="Genomic_DNA"/>
</dbReference>
<dbReference type="PANTHER" id="PTHR16105">
    <property type="entry name" value="RNA-BINDING REGION-CONTAINING PROTEIN 3"/>
    <property type="match status" value="1"/>
</dbReference>
<accession>A0A6A6UGD8</accession>
<evidence type="ECO:0000256" key="3">
    <source>
        <dbReference type="SAM" id="MobiDB-lite"/>
    </source>
</evidence>
<keyword evidence="1 2" id="KW-0694">RNA-binding</keyword>
<dbReference type="GO" id="GO:0000398">
    <property type="term" value="P:mRNA splicing, via spliceosome"/>
    <property type="evidence" value="ECO:0007669"/>
    <property type="project" value="TreeGrafter"/>
</dbReference>